<proteinExistence type="inferred from homology"/>
<dbReference type="CDD" id="cd00293">
    <property type="entry name" value="USP-like"/>
    <property type="match status" value="1"/>
</dbReference>
<dbReference type="SUPFAM" id="SSF52402">
    <property type="entry name" value="Adenine nucleotide alpha hydrolases-like"/>
    <property type="match status" value="1"/>
</dbReference>
<dbReference type="GeneID" id="74527956"/>
<dbReference type="RefSeq" id="WP_007540900.1">
    <property type="nucleotide sequence ID" value="NZ_CP078063.1"/>
</dbReference>
<comment type="similarity">
    <text evidence="1">Belongs to the universal stress protein A family.</text>
</comment>
<gene>
    <name evidence="3" type="ORF">KU306_03625</name>
</gene>
<evidence type="ECO:0000256" key="1">
    <source>
        <dbReference type="ARBA" id="ARBA00008791"/>
    </source>
</evidence>
<dbReference type="EMBL" id="CP078063">
    <property type="protein sequence ID" value="UVE50991.1"/>
    <property type="molecule type" value="Genomic_DNA"/>
</dbReference>
<evidence type="ECO:0000313" key="3">
    <source>
        <dbReference type="EMBL" id="UVE50991.1"/>
    </source>
</evidence>
<feature type="domain" description="UspA" evidence="2">
    <location>
        <begin position="11"/>
        <end position="150"/>
    </location>
</feature>
<organism evidence="3 4">
    <name type="scientific">Haloferax larsenii</name>
    <dbReference type="NCBI Taxonomy" id="302484"/>
    <lineage>
        <taxon>Archaea</taxon>
        <taxon>Methanobacteriati</taxon>
        <taxon>Methanobacteriota</taxon>
        <taxon>Stenosarchaea group</taxon>
        <taxon>Halobacteria</taxon>
        <taxon>Halobacteriales</taxon>
        <taxon>Haloferacaceae</taxon>
        <taxon>Haloferax</taxon>
    </lineage>
</organism>
<dbReference type="Proteomes" id="UP001058330">
    <property type="component" value="Chromosome"/>
</dbReference>
<dbReference type="InterPro" id="IPR006016">
    <property type="entry name" value="UspA"/>
</dbReference>
<dbReference type="Gene3D" id="3.40.50.620">
    <property type="entry name" value="HUPs"/>
    <property type="match status" value="1"/>
</dbReference>
<keyword evidence="4" id="KW-1185">Reference proteome</keyword>
<sequence>MPSRPLSIDLVLVPVDQSEEATRAAEYAVAIAAEYDAAVHAVHVLGEDVVRAIERGAVDEDAVFEESRAVTDTVSGIADDADVSVSTSVAYGFSTTSKLLHPGSVVLDTAEELDSDFIVVPREPVSGDPGEVLAKAAEYVLLYASQPVLSV</sequence>
<accession>A0ABY5RF90</accession>
<evidence type="ECO:0000259" key="2">
    <source>
        <dbReference type="Pfam" id="PF00582"/>
    </source>
</evidence>
<reference evidence="3" key="1">
    <citation type="submission" date="2021-07" db="EMBL/GenBank/DDBJ databases">
        <title>Studies on halocins as antimicrobial molecules from haloarchaea.</title>
        <authorList>
            <person name="Kumar S."/>
            <person name="Khare S.K."/>
        </authorList>
    </citation>
    <scope>NUCLEOTIDE SEQUENCE</scope>
    <source>
        <strain evidence="3">NCIM 5678</strain>
    </source>
</reference>
<name>A0ABY5RF90_HALLR</name>
<dbReference type="Pfam" id="PF00582">
    <property type="entry name" value="Usp"/>
    <property type="match status" value="1"/>
</dbReference>
<protein>
    <submittedName>
        <fullName evidence="3">Universal stress protein</fullName>
    </submittedName>
</protein>
<evidence type="ECO:0000313" key="4">
    <source>
        <dbReference type="Proteomes" id="UP001058330"/>
    </source>
</evidence>
<dbReference type="InterPro" id="IPR014729">
    <property type="entry name" value="Rossmann-like_a/b/a_fold"/>
</dbReference>
<dbReference type="PANTHER" id="PTHR46268:SF6">
    <property type="entry name" value="UNIVERSAL STRESS PROTEIN UP12"/>
    <property type="match status" value="1"/>
</dbReference>
<dbReference type="PANTHER" id="PTHR46268">
    <property type="entry name" value="STRESS RESPONSE PROTEIN NHAX"/>
    <property type="match status" value="1"/>
</dbReference>